<dbReference type="HOGENOM" id="CLU_1312697_0_0_1"/>
<dbReference type="InParanoid" id="M3YLU6"/>
<reference evidence="2" key="1">
    <citation type="submission" date="2024-06" db="UniProtKB">
        <authorList>
            <consortium name="Ensembl"/>
        </authorList>
    </citation>
    <scope>IDENTIFICATION</scope>
</reference>
<evidence type="ECO:0000313" key="2">
    <source>
        <dbReference type="Ensembl" id="ENSMPUP00000012303.1"/>
    </source>
</evidence>
<dbReference type="Ensembl" id="ENSMPUT00000012504.1">
    <property type="protein sequence ID" value="ENSMPUP00000012303.1"/>
    <property type="gene ID" value="ENSMPUG00000012397.1"/>
</dbReference>
<accession>M3YLU6</accession>
<protein>
    <submittedName>
        <fullName evidence="2">Uncharacterized protein</fullName>
    </submittedName>
</protein>
<dbReference type="EMBL" id="AEYP01114927">
    <property type="status" value="NOT_ANNOTATED_CDS"/>
    <property type="molecule type" value="Genomic_DNA"/>
</dbReference>
<sequence length="210" mass="21894">SGPPAPRRPAPAPCCSIPQQWCVPAFSSRLVLHPPPAPPRHRAAPSLCASASPPSPPRSSVPGLQLLAAPCRAAPSLNRGASPPSPPGWSFICLQLLAAAAPAPLPPSTDVSPRLLLPASHFPAFRSSPLPRCFLPLRMCIPAFSSPLDRYRPPAPRRCAVSSLCACAFPPSPPGLFFPGLQPLLQNLLWLPGSRGEGVRGESRGMGASA</sequence>
<dbReference type="AlphaFoldDB" id="M3YLU6"/>
<evidence type="ECO:0000256" key="1">
    <source>
        <dbReference type="SAM" id="MobiDB-lite"/>
    </source>
</evidence>
<organism evidence="2">
    <name type="scientific">Mustela putorius furo</name>
    <name type="common">European domestic ferret</name>
    <name type="synonym">Mustela furo</name>
    <dbReference type="NCBI Taxonomy" id="9669"/>
    <lineage>
        <taxon>Eukaryota</taxon>
        <taxon>Metazoa</taxon>
        <taxon>Chordata</taxon>
        <taxon>Craniata</taxon>
        <taxon>Vertebrata</taxon>
        <taxon>Euteleostomi</taxon>
        <taxon>Mammalia</taxon>
        <taxon>Eutheria</taxon>
        <taxon>Laurasiatheria</taxon>
        <taxon>Carnivora</taxon>
        <taxon>Caniformia</taxon>
        <taxon>Musteloidea</taxon>
        <taxon>Mustelidae</taxon>
        <taxon>Mustelinae</taxon>
        <taxon>Mustela</taxon>
    </lineage>
</organism>
<proteinExistence type="predicted"/>
<feature type="region of interest" description="Disordered" evidence="1">
    <location>
        <begin position="33"/>
        <end position="60"/>
    </location>
</feature>
<name>M3YLU6_MUSPF</name>